<keyword evidence="3" id="KW-0804">Transcription</keyword>
<dbReference type="SUPFAM" id="SSF51306">
    <property type="entry name" value="LexA/Signal peptidase"/>
    <property type="match status" value="1"/>
</dbReference>
<dbReference type="SUPFAM" id="SSF47413">
    <property type="entry name" value="lambda repressor-like DNA-binding domains"/>
    <property type="match status" value="1"/>
</dbReference>
<dbReference type="Gene3D" id="1.10.260.40">
    <property type="entry name" value="lambda repressor-like DNA-binding domains"/>
    <property type="match status" value="1"/>
</dbReference>
<dbReference type="InterPro" id="IPR010982">
    <property type="entry name" value="Lambda_DNA-bd_dom_sf"/>
</dbReference>
<dbReference type="InterPro" id="IPR015927">
    <property type="entry name" value="Peptidase_S24_S26A/B/C"/>
</dbReference>
<reference evidence="7" key="1">
    <citation type="submission" date="2016-10" db="EMBL/GenBank/DDBJ databases">
        <authorList>
            <person name="Varghese N."/>
            <person name="Submissions S."/>
        </authorList>
    </citation>
    <scope>NUCLEOTIDE SEQUENCE [LARGE SCALE GENOMIC DNA]</scope>
    <source>
        <strain evidence="7">DSM 12111</strain>
    </source>
</reference>
<proteinExistence type="predicted"/>
<dbReference type="InterPro" id="IPR001387">
    <property type="entry name" value="Cro/C1-type_HTH"/>
</dbReference>
<evidence type="ECO:0000256" key="3">
    <source>
        <dbReference type="ARBA" id="ARBA00023163"/>
    </source>
</evidence>
<dbReference type="PROSITE" id="PS50943">
    <property type="entry name" value="HTH_CROC1"/>
    <property type="match status" value="1"/>
</dbReference>
<dbReference type="AlphaFoldDB" id="A0A1H5F4P7"/>
<accession>A0A1H5F4P7</accession>
<dbReference type="SMART" id="SM00530">
    <property type="entry name" value="HTH_XRE"/>
    <property type="match status" value="1"/>
</dbReference>
<dbReference type="PANTHER" id="PTHR40661:SF1">
    <property type="entry name" value="HTH CRO_C1-TYPE DOMAIN-CONTAINING PROTEIN"/>
    <property type="match status" value="1"/>
</dbReference>
<dbReference type="Pfam" id="PF00717">
    <property type="entry name" value="Peptidase_S24"/>
    <property type="match status" value="1"/>
</dbReference>
<evidence type="ECO:0000259" key="5">
    <source>
        <dbReference type="PROSITE" id="PS50943"/>
    </source>
</evidence>
<evidence type="ECO:0000313" key="7">
    <source>
        <dbReference type="Proteomes" id="UP000242849"/>
    </source>
</evidence>
<dbReference type="PANTHER" id="PTHR40661">
    <property type="match status" value="1"/>
</dbReference>
<dbReference type="GO" id="GO:0003677">
    <property type="term" value="F:DNA binding"/>
    <property type="evidence" value="ECO:0007669"/>
    <property type="project" value="UniProtKB-KW"/>
</dbReference>
<keyword evidence="2" id="KW-0238">DNA-binding</keyword>
<dbReference type="EMBL" id="FNSC01000001">
    <property type="protein sequence ID" value="SED98253.1"/>
    <property type="molecule type" value="Genomic_DNA"/>
</dbReference>
<feature type="domain" description="HTH cro/C1-type" evidence="5">
    <location>
        <begin position="9"/>
        <end position="68"/>
    </location>
</feature>
<dbReference type="Proteomes" id="UP000242849">
    <property type="component" value="Unassembled WGS sequence"/>
</dbReference>
<dbReference type="CDD" id="cd00093">
    <property type="entry name" value="HTH_XRE"/>
    <property type="match status" value="1"/>
</dbReference>
<evidence type="ECO:0000313" key="6">
    <source>
        <dbReference type="EMBL" id="SED98253.1"/>
    </source>
</evidence>
<feature type="region of interest" description="Disordered" evidence="4">
    <location>
        <begin position="71"/>
        <end position="102"/>
    </location>
</feature>
<dbReference type="Gene3D" id="2.10.109.10">
    <property type="entry name" value="Umud Fragment, subunit A"/>
    <property type="match status" value="1"/>
</dbReference>
<protein>
    <submittedName>
        <fullName evidence="6">Peptidase S24-like</fullName>
    </submittedName>
</protein>
<evidence type="ECO:0000256" key="4">
    <source>
        <dbReference type="SAM" id="MobiDB-lite"/>
    </source>
</evidence>
<dbReference type="InterPro" id="IPR036286">
    <property type="entry name" value="LexA/Signal_pep-like_sf"/>
</dbReference>
<name>A0A1H5F4P7_PSEAG</name>
<organism evidence="6 7">
    <name type="scientific">Pseudomonas anguilliseptica</name>
    <dbReference type="NCBI Taxonomy" id="53406"/>
    <lineage>
        <taxon>Bacteria</taxon>
        <taxon>Pseudomonadati</taxon>
        <taxon>Pseudomonadota</taxon>
        <taxon>Gammaproteobacteria</taxon>
        <taxon>Pseudomonadales</taxon>
        <taxon>Pseudomonadaceae</taxon>
        <taxon>Pseudomonas</taxon>
    </lineage>
</organism>
<gene>
    <name evidence="6" type="ORF">SAMN05421553_3778</name>
</gene>
<keyword evidence="1" id="KW-0805">Transcription regulation</keyword>
<dbReference type="InterPro" id="IPR039418">
    <property type="entry name" value="LexA-like"/>
</dbReference>
<evidence type="ECO:0000256" key="1">
    <source>
        <dbReference type="ARBA" id="ARBA00023015"/>
    </source>
</evidence>
<dbReference type="CDD" id="cd06529">
    <property type="entry name" value="S24_LexA-like"/>
    <property type="match status" value="1"/>
</dbReference>
<dbReference type="RefSeq" id="WP_244161202.1">
    <property type="nucleotide sequence ID" value="NZ_FNSC01000001.1"/>
</dbReference>
<evidence type="ECO:0000256" key="2">
    <source>
        <dbReference type="ARBA" id="ARBA00023125"/>
    </source>
</evidence>
<keyword evidence="7" id="KW-1185">Reference proteome</keyword>
<sequence>MHNSIDKVLKHLMKLKGANQVSLSAATRVTQSTISRILKPNGPKGIKSPSDTQVKPLADFFGISTDQLRGREPLPEDLQPLSAQPSVKQSMRPPHPQFEELRPINLSRSSAFLTSKSSSSASSAIPPDLRDARQNVTQAVQPYRKDKEYPLISWVAAGCWEESCDNFNPGDADEWLRSDVNAGPHGYWLEVRGPSMLPTFAPGMRILVKPENFDLVSGKYYVAKLLDTGETTFKQYLRDSGSGYLHPLNQVFAVIPITENVSIIGMVVDAKLPASIF</sequence>
<dbReference type="STRING" id="53406.SAMN05421553_3778"/>